<feature type="compositionally biased region" description="Acidic residues" evidence="1">
    <location>
        <begin position="147"/>
        <end position="159"/>
    </location>
</feature>
<gene>
    <name evidence="2" type="ORF">BJX68DRAFT_265356</name>
</gene>
<accession>A0ABR4KM60</accession>
<dbReference type="RefSeq" id="XP_070900768.1">
    <property type="nucleotide sequence ID" value="XM_071045221.1"/>
</dbReference>
<name>A0ABR4KM60_9EURO</name>
<feature type="region of interest" description="Disordered" evidence="1">
    <location>
        <begin position="113"/>
        <end position="159"/>
    </location>
</feature>
<evidence type="ECO:0000256" key="1">
    <source>
        <dbReference type="SAM" id="MobiDB-lite"/>
    </source>
</evidence>
<dbReference type="EMBL" id="JBFXLR010000014">
    <property type="protein sequence ID" value="KAL2853127.1"/>
    <property type="molecule type" value="Genomic_DNA"/>
</dbReference>
<reference evidence="2 3" key="1">
    <citation type="submission" date="2024-07" db="EMBL/GenBank/DDBJ databases">
        <title>Section-level genome sequencing and comparative genomics of Aspergillus sections Usti and Cavernicolus.</title>
        <authorList>
            <consortium name="Lawrence Berkeley National Laboratory"/>
            <person name="Nybo J.L."/>
            <person name="Vesth T.C."/>
            <person name="Theobald S."/>
            <person name="Frisvad J.C."/>
            <person name="Larsen T.O."/>
            <person name="Kjaerboelling I."/>
            <person name="Rothschild-Mancinelli K."/>
            <person name="Lyhne E.K."/>
            <person name="Kogle M.E."/>
            <person name="Barry K."/>
            <person name="Clum A."/>
            <person name="Na H."/>
            <person name="Ledsgaard L."/>
            <person name="Lin J."/>
            <person name="Lipzen A."/>
            <person name="Kuo A."/>
            <person name="Riley R."/>
            <person name="Mondo S."/>
            <person name="LaButti K."/>
            <person name="Haridas S."/>
            <person name="Pangalinan J."/>
            <person name="Salamov A.A."/>
            <person name="Simmons B.A."/>
            <person name="Magnuson J.K."/>
            <person name="Chen J."/>
            <person name="Drula E."/>
            <person name="Henrissat B."/>
            <person name="Wiebenga A."/>
            <person name="Lubbers R.J."/>
            <person name="Gomes A.C."/>
            <person name="Macurrencykelacurrency M.R."/>
            <person name="Stajich J."/>
            <person name="Grigoriev I.V."/>
            <person name="Mortensen U.H."/>
            <person name="De vries R.P."/>
            <person name="Baker S.E."/>
            <person name="Andersen M.R."/>
        </authorList>
    </citation>
    <scope>NUCLEOTIDE SEQUENCE [LARGE SCALE GENOMIC DNA]</scope>
    <source>
        <strain evidence="2 3">CBS 756.74</strain>
    </source>
</reference>
<proteinExistence type="predicted"/>
<protein>
    <submittedName>
        <fullName evidence="2">Uncharacterized protein</fullName>
    </submittedName>
</protein>
<evidence type="ECO:0000313" key="2">
    <source>
        <dbReference type="EMBL" id="KAL2853127.1"/>
    </source>
</evidence>
<feature type="compositionally biased region" description="Low complexity" evidence="1">
    <location>
        <begin position="225"/>
        <end position="234"/>
    </location>
</feature>
<organism evidence="2 3">
    <name type="scientific">Aspergillus pseudodeflectus</name>
    <dbReference type="NCBI Taxonomy" id="176178"/>
    <lineage>
        <taxon>Eukaryota</taxon>
        <taxon>Fungi</taxon>
        <taxon>Dikarya</taxon>
        <taxon>Ascomycota</taxon>
        <taxon>Pezizomycotina</taxon>
        <taxon>Eurotiomycetes</taxon>
        <taxon>Eurotiomycetidae</taxon>
        <taxon>Eurotiales</taxon>
        <taxon>Aspergillaceae</taxon>
        <taxon>Aspergillus</taxon>
        <taxon>Aspergillus subgen. Nidulantes</taxon>
    </lineage>
</organism>
<sequence length="366" mass="41294">MSRHQTRARAPATEVMAISSEDLVQCRRDRDFTNILDLRNCWHTSFLKRLREHGYRSCFLWKQLQESEDARSECIDSFLDIYGMEYWGDRERRGRYLMPDSIARGDVVKYPENRTDSRYSAPKKPTPEKRPPSEDFDFIPEERESSGEGETETETELDTEAEVNIDDAEEEIGVEATASQLPVSMSQDMAMTEPAFMPVASANIPTATCRVRRRNTIEHRMTPPSDESSASSISVPITNPSCGGSSNVSTGSLVDANLARALYAKYRRDTFFLITTDGPHITAAAWHKYKDFGPASSFLLDMGRARGLENRWWTAEAQMMIDGESGPIEADYVLAAKDVISEASVTLEWSGEEVLVRWDNKTTGKL</sequence>
<dbReference type="GeneID" id="98160385"/>
<keyword evidence="3" id="KW-1185">Reference proteome</keyword>
<comment type="caution">
    <text evidence="2">The sequence shown here is derived from an EMBL/GenBank/DDBJ whole genome shotgun (WGS) entry which is preliminary data.</text>
</comment>
<evidence type="ECO:0000313" key="3">
    <source>
        <dbReference type="Proteomes" id="UP001610444"/>
    </source>
</evidence>
<dbReference type="Proteomes" id="UP001610444">
    <property type="component" value="Unassembled WGS sequence"/>
</dbReference>
<feature type="region of interest" description="Disordered" evidence="1">
    <location>
        <begin position="220"/>
        <end position="248"/>
    </location>
</feature>
<feature type="compositionally biased region" description="Polar residues" evidence="1">
    <location>
        <begin position="235"/>
        <end position="248"/>
    </location>
</feature>